<dbReference type="InterPro" id="IPR011333">
    <property type="entry name" value="SKP1/BTB/POZ_sf"/>
</dbReference>
<dbReference type="GO" id="GO:0022008">
    <property type="term" value="P:neurogenesis"/>
    <property type="evidence" value="ECO:0007669"/>
    <property type="project" value="TreeGrafter"/>
</dbReference>
<reference evidence="4 5" key="1">
    <citation type="submission" date="2022-05" db="EMBL/GenBank/DDBJ databases">
        <authorList>
            <consortium name="Genoscope - CEA"/>
            <person name="William W."/>
        </authorList>
    </citation>
    <scope>NUCLEOTIDE SEQUENCE [LARGE SCALE GENOMIC DNA]</scope>
</reference>
<accession>A0AAU9VYJ0</accession>
<dbReference type="Pfam" id="PF00651">
    <property type="entry name" value="BTB"/>
    <property type="match status" value="3"/>
</dbReference>
<comment type="subcellular location">
    <subcellularLocation>
        <location evidence="1">Cytoplasm</location>
    </subcellularLocation>
</comment>
<dbReference type="PANTHER" id="PTHR45774:SF3">
    <property type="entry name" value="BTB (POZ) DOMAIN-CONTAINING 2B-RELATED"/>
    <property type="match status" value="1"/>
</dbReference>
<keyword evidence="5" id="KW-1185">Reference proteome</keyword>
<dbReference type="EMBL" id="CALNXJ010000005">
    <property type="protein sequence ID" value="CAH3039608.1"/>
    <property type="molecule type" value="Genomic_DNA"/>
</dbReference>
<comment type="caution">
    <text evidence="4">The sequence shown here is derived from an EMBL/GenBank/DDBJ whole genome shotgun (WGS) entry which is preliminary data.</text>
</comment>
<proteinExistence type="predicted"/>
<evidence type="ECO:0000259" key="3">
    <source>
        <dbReference type="PROSITE" id="PS50097"/>
    </source>
</evidence>
<dbReference type="Gene3D" id="2.60.120.820">
    <property type="entry name" value="PHR domain"/>
    <property type="match status" value="1"/>
</dbReference>
<sequence length="929" mass="106312">MTGEDNWQTKLLTIVERTTLMFNNELLSDVKFVVPVSNGEGERKMVIPAHKFVLAISSPLFFTMFYGQMAETKDSVELPDCNYESLLELFRFLYTDRVNLTGSNVMQVFCLANKYMVSSLAQKCAEYLRENLKASNVFCILPYARKLKDKHLADRCWNVIEMHTEEAVTSDEFVTVERSVLKSVVKRRKLKVKEVELFKAADHWATKECERQGVIPVGEMKRQILGEDIVKAIRFPLISQKEFVSAVIDSQILTLDEVGTMMKHYCGVLKSPLPFKKTRRGKLFHLRSNRFQKFSSGCYYSKADSIKFTVSKPIMLRGVQYFGSKHGKHTVFTEVKDTVLNSCLGKESGTYHSKKDAWNNYHGFDVLFESALCLEANKQYTLVSVFKALISWYGLEGQTTVESGGVQFTFNNWQTELPTLVERTAFIFNNEILSDVKFVVPVSTGESESKKVIPAHKFVLAISSPVFFAMFYGRIAETQDSIELPDCEYESLLELFRFLYTDQVNLSGSNVMQVLYLANKYLVPSLVKKCKEYLRSHLIASNVFCILPHAQKFEDKDLEDRCWIVIEEQTEEAMTSDEFVTVERSVVESVVKREVLNVTEVELFKAVNRWATKECERQGVTSDGETKRRILGEEIVKGIRFPLIPQKDFASVVFDSRILNYEEFGNMTKYYNGLINTPLPFLKASRIDSTVHRFCRFKTFCSPRVFWNYDETPDSIILTVRKPVRLHGVQHFGSEGGEYTVTTDIVDLVDNTSLASRAGNYASEKSDANAYYGFDVLFDRPVILKADKEYKVKSLIKGPNPWYGKDGQASVECQGLLSDVKFVVPVSTSESDSKKVIPAHKFVLAISSPVFFAMFYGQMAETKDSIDLPDCEYESLLELFRFLYSDKVNLSGSNVMQVLYLAKKYMVPSLFDKCTEYLCDNFFIFFKFF</sequence>
<dbReference type="Pfam" id="PF07707">
    <property type="entry name" value="BACK"/>
    <property type="match status" value="2"/>
</dbReference>
<evidence type="ECO:0000313" key="5">
    <source>
        <dbReference type="Proteomes" id="UP001159428"/>
    </source>
</evidence>
<organism evidence="4 5">
    <name type="scientific">Pocillopora meandrina</name>
    <dbReference type="NCBI Taxonomy" id="46732"/>
    <lineage>
        <taxon>Eukaryota</taxon>
        <taxon>Metazoa</taxon>
        <taxon>Cnidaria</taxon>
        <taxon>Anthozoa</taxon>
        <taxon>Hexacorallia</taxon>
        <taxon>Scleractinia</taxon>
        <taxon>Astrocoeniina</taxon>
        <taxon>Pocilloporidae</taxon>
        <taxon>Pocillopora</taxon>
    </lineage>
</organism>
<dbReference type="InterPro" id="IPR011705">
    <property type="entry name" value="BACK"/>
</dbReference>
<feature type="domain" description="BTB" evidence="3">
    <location>
        <begin position="434"/>
        <end position="508"/>
    </location>
</feature>
<dbReference type="Gene3D" id="1.25.40.420">
    <property type="match status" value="2"/>
</dbReference>
<evidence type="ECO:0000313" key="4">
    <source>
        <dbReference type="EMBL" id="CAH3039608.1"/>
    </source>
</evidence>
<dbReference type="SMART" id="SM00225">
    <property type="entry name" value="BTB"/>
    <property type="match status" value="3"/>
</dbReference>
<dbReference type="PROSITE" id="PS50097">
    <property type="entry name" value="BTB"/>
    <property type="match status" value="3"/>
</dbReference>
<dbReference type="AlphaFoldDB" id="A0AAU9VYJ0"/>
<keyword evidence="2" id="KW-0963">Cytoplasm</keyword>
<evidence type="ECO:0000256" key="1">
    <source>
        <dbReference type="ARBA" id="ARBA00004496"/>
    </source>
</evidence>
<dbReference type="InterPro" id="IPR038648">
    <property type="entry name" value="PHR_sf"/>
</dbReference>
<dbReference type="Gene3D" id="3.30.710.10">
    <property type="entry name" value="Potassium Channel Kv1.1, Chain A"/>
    <property type="match status" value="3"/>
</dbReference>
<dbReference type="InterPro" id="IPR000210">
    <property type="entry name" value="BTB/POZ_dom"/>
</dbReference>
<dbReference type="Proteomes" id="UP001159428">
    <property type="component" value="Unassembled WGS sequence"/>
</dbReference>
<feature type="domain" description="BTB" evidence="3">
    <location>
        <begin position="818"/>
        <end position="892"/>
    </location>
</feature>
<gene>
    <name evidence="4" type="ORF">PMEA_00026229</name>
</gene>
<dbReference type="PANTHER" id="PTHR45774">
    <property type="entry name" value="BTB/POZ DOMAIN-CONTAINING"/>
    <property type="match status" value="1"/>
</dbReference>
<name>A0AAU9VYJ0_9CNID</name>
<dbReference type="SMART" id="SM00875">
    <property type="entry name" value="BACK"/>
    <property type="match status" value="2"/>
</dbReference>
<dbReference type="SUPFAM" id="SSF54695">
    <property type="entry name" value="POZ domain"/>
    <property type="match status" value="3"/>
</dbReference>
<dbReference type="InterPro" id="IPR012983">
    <property type="entry name" value="PHR"/>
</dbReference>
<feature type="domain" description="BTB" evidence="3">
    <location>
        <begin position="28"/>
        <end position="102"/>
    </location>
</feature>
<dbReference type="Pfam" id="PF08005">
    <property type="entry name" value="PHR"/>
    <property type="match status" value="1"/>
</dbReference>
<protein>
    <recommendedName>
        <fullName evidence="3">BTB domain-containing protein</fullName>
    </recommendedName>
</protein>
<dbReference type="GO" id="GO:0005829">
    <property type="term" value="C:cytosol"/>
    <property type="evidence" value="ECO:0007669"/>
    <property type="project" value="TreeGrafter"/>
</dbReference>
<evidence type="ECO:0000256" key="2">
    <source>
        <dbReference type="ARBA" id="ARBA00022490"/>
    </source>
</evidence>